<evidence type="ECO:0000313" key="10">
    <source>
        <dbReference type="Proteomes" id="UP000479293"/>
    </source>
</evidence>
<feature type="transmembrane region" description="Helical" evidence="7">
    <location>
        <begin position="89"/>
        <end position="108"/>
    </location>
</feature>
<dbReference type="InterPro" id="IPR045275">
    <property type="entry name" value="MscS_archaea/bacteria_type"/>
</dbReference>
<sequence>MDKFTNDLWKVLNGYYYSFLKALPRLALALVLFLVFMFLARQIRRWLIPRLTRNTDDTLLTGFLGDIGYWLMLILGLSVALGTIGLNGAVTNILAGAGLSAFILGFALKDIGENFLAGILLAFKRPFKIGDLVETQGVHGRIIDLSLRETIIKTLDGKDVYVPNGGILKSPLYNYSVDNFLRLEFSVDLDNRENYKRAIPLIKKALLDTTGVLHDTDRVPTVSIEETKSNALCMKICFWIKSHETETQAPAIKTEAIQNVLTMLRENGFSQPETESETKG</sequence>
<evidence type="ECO:0000256" key="6">
    <source>
        <dbReference type="ARBA" id="ARBA00023136"/>
    </source>
</evidence>
<comment type="subcellular location">
    <subcellularLocation>
        <location evidence="1">Cell membrane</location>
        <topology evidence="1">Multi-pass membrane protein</topology>
    </subcellularLocation>
</comment>
<dbReference type="InterPro" id="IPR006685">
    <property type="entry name" value="MscS_channel_2nd"/>
</dbReference>
<keyword evidence="5 7" id="KW-1133">Transmembrane helix</keyword>
<dbReference type="GO" id="GO:0005886">
    <property type="term" value="C:plasma membrane"/>
    <property type="evidence" value="ECO:0007669"/>
    <property type="project" value="UniProtKB-SubCell"/>
</dbReference>
<keyword evidence="4 7" id="KW-0812">Transmembrane</keyword>
<keyword evidence="3" id="KW-1003">Cell membrane</keyword>
<accession>A0A7C9FXG8</accession>
<dbReference type="InterPro" id="IPR010920">
    <property type="entry name" value="LSM_dom_sf"/>
</dbReference>
<dbReference type="Gene3D" id="3.30.70.100">
    <property type="match status" value="1"/>
</dbReference>
<dbReference type="InterPro" id="IPR011014">
    <property type="entry name" value="MscS_channel_TM-2"/>
</dbReference>
<dbReference type="InterPro" id="IPR023408">
    <property type="entry name" value="MscS_beta-dom_sf"/>
</dbReference>
<evidence type="ECO:0000256" key="4">
    <source>
        <dbReference type="ARBA" id="ARBA00022692"/>
    </source>
</evidence>
<reference evidence="9 10" key="1">
    <citation type="submission" date="2019-10" db="EMBL/GenBank/DDBJ databases">
        <title>Draft Genome Sequence of Cytophagaceae sp. SJW1-29.</title>
        <authorList>
            <person name="Choi A."/>
        </authorList>
    </citation>
    <scope>NUCLEOTIDE SEQUENCE [LARGE SCALE GENOMIC DNA]</scope>
    <source>
        <strain evidence="9 10">SJW1-29</strain>
    </source>
</reference>
<dbReference type="PANTHER" id="PTHR30221:SF1">
    <property type="entry name" value="SMALL-CONDUCTANCE MECHANOSENSITIVE CHANNEL"/>
    <property type="match status" value="1"/>
</dbReference>
<feature type="transmembrane region" description="Helical" evidence="7">
    <location>
        <begin position="15"/>
        <end position="39"/>
    </location>
</feature>
<dbReference type="PANTHER" id="PTHR30221">
    <property type="entry name" value="SMALL-CONDUCTANCE MECHANOSENSITIVE CHANNEL"/>
    <property type="match status" value="1"/>
</dbReference>
<dbReference type="GO" id="GO:0008381">
    <property type="term" value="F:mechanosensitive monoatomic ion channel activity"/>
    <property type="evidence" value="ECO:0007669"/>
    <property type="project" value="InterPro"/>
</dbReference>
<dbReference type="SUPFAM" id="SSF82861">
    <property type="entry name" value="Mechanosensitive channel protein MscS (YggB), transmembrane region"/>
    <property type="match status" value="1"/>
</dbReference>
<evidence type="ECO:0000259" key="8">
    <source>
        <dbReference type="Pfam" id="PF00924"/>
    </source>
</evidence>
<gene>
    <name evidence="9" type="ORF">GBK04_05440</name>
</gene>
<proteinExistence type="inferred from homology"/>
<evidence type="ECO:0000256" key="3">
    <source>
        <dbReference type="ARBA" id="ARBA00022475"/>
    </source>
</evidence>
<evidence type="ECO:0000256" key="2">
    <source>
        <dbReference type="ARBA" id="ARBA00008017"/>
    </source>
</evidence>
<organism evidence="9 10">
    <name type="scientific">Salmonirosea aquatica</name>
    <dbReference type="NCBI Taxonomy" id="2654236"/>
    <lineage>
        <taxon>Bacteria</taxon>
        <taxon>Pseudomonadati</taxon>
        <taxon>Bacteroidota</taxon>
        <taxon>Cytophagia</taxon>
        <taxon>Cytophagales</taxon>
        <taxon>Spirosomataceae</taxon>
        <taxon>Salmonirosea</taxon>
    </lineage>
</organism>
<dbReference type="InterPro" id="IPR011066">
    <property type="entry name" value="MscS_channel_C_sf"/>
</dbReference>
<comment type="similarity">
    <text evidence="2">Belongs to the MscS (TC 1.A.23) family.</text>
</comment>
<name>A0A7C9FXG8_9BACT</name>
<evidence type="ECO:0000256" key="7">
    <source>
        <dbReference type="SAM" id="Phobius"/>
    </source>
</evidence>
<dbReference type="Gene3D" id="1.10.287.1260">
    <property type="match status" value="1"/>
</dbReference>
<dbReference type="SUPFAM" id="SSF82689">
    <property type="entry name" value="Mechanosensitive channel protein MscS (YggB), C-terminal domain"/>
    <property type="match status" value="1"/>
</dbReference>
<protein>
    <submittedName>
        <fullName evidence="9">Mechanosensitive ion channel</fullName>
    </submittedName>
</protein>
<dbReference type="Proteomes" id="UP000479293">
    <property type="component" value="Unassembled WGS sequence"/>
</dbReference>
<keyword evidence="10" id="KW-1185">Reference proteome</keyword>
<comment type="caution">
    <text evidence="9">The sequence shown here is derived from an EMBL/GenBank/DDBJ whole genome shotgun (WGS) entry which is preliminary data.</text>
</comment>
<dbReference type="RefSeq" id="WP_152757579.1">
    <property type="nucleotide sequence ID" value="NZ_WHLY01000002.1"/>
</dbReference>
<dbReference type="AlphaFoldDB" id="A0A7C9FXG8"/>
<evidence type="ECO:0000256" key="5">
    <source>
        <dbReference type="ARBA" id="ARBA00022989"/>
    </source>
</evidence>
<feature type="domain" description="Mechanosensitive ion channel MscS" evidence="8">
    <location>
        <begin position="113"/>
        <end position="176"/>
    </location>
</feature>
<dbReference type="Pfam" id="PF00924">
    <property type="entry name" value="MS_channel_2nd"/>
    <property type="match status" value="1"/>
</dbReference>
<dbReference type="EMBL" id="WHLY01000002">
    <property type="protein sequence ID" value="MPR32813.1"/>
    <property type="molecule type" value="Genomic_DNA"/>
</dbReference>
<dbReference type="Gene3D" id="2.30.30.60">
    <property type="match status" value="1"/>
</dbReference>
<dbReference type="SUPFAM" id="SSF50182">
    <property type="entry name" value="Sm-like ribonucleoproteins"/>
    <property type="match status" value="1"/>
</dbReference>
<evidence type="ECO:0000256" key="1">
    <source>
        <dbReference type="ARBA" id="ARBA00004651"/>
    </source>
</evidence>
<keyword evidence="6 7" id="KW-0472">Membrane</keyword>
<feature type="transmembrane region" description="Helical" evidence="7">
    <location>
        <begin position="59"/>
        <end position="83"/>
    </location>
</feature>
<evidence type="ECO:0000313" key="9">
    <source>
        <dbReference type="EMBL" id="MPR32813.1"/>
    </source>
</evidence>